<comment type="caution">
    <text evidence="4">The sequence shown here is derived from an EMBL/GenBank/DDBJ whole genome shotgun (WGS) entry which is preliminary data.</text>
</comment>
<dbReference type="GO" id="GO:0003677">
    <property type="term" value="F:DNA binding"/>
    <property type="evidence" value="ECO:0007669"/>
    <property type="project" value="InterPro"/>
</dbReference>
<sequence length="212" mass="23108">MYILGVNVAKQKLDVSLLNPVTNASRFKSVPNTPDGFVELRVWLGRQKVPDLSQVHLILEATGVYHEAVALWFAAASAVVSVVNPAQTKAFGQGLAVRTKTDAHDSHVLARYGALVNPPRWQPPTPEIRELNALIARLDAVEADLRRERNRQEKAEGVALPATVADSLQQHITFLFGAGANPRTGGDSRSHRPLSRSETGSRLAALDSRRGR</sequence>
<gene>
    <name evidence="4" type="ORF">BN874_2170013</name>
</gene>
<reference evidence="4 5" key="1">
    <citation type="journal article" date="2014" name="ISME J.">
        <title>Candidatus Competibacter-lineage genomes retrieved from metagenomes reveal functional metabolic diversity.</title>
        <authorList>
            <person name="McIlroy S.J."/>
            <person name="Albertsen M."/>
            <person name="Andresen E.K."/>
            <person name="Saunders A.M."/>
            <person name="Kristiansen R."/>
            <person name="Stokholm-Bjerregaard M."/>
            <person name="Nielsen K.L."/>
            <person name="Nielsen P.H."/>
        </authorList>
    </citation>
    <scope>NUCLEOTIDE SEQUENCE [LARGE SCALE GENOMIC DNA]</scope>
    <source>
        <strain evidence="4 5">Run_B_J11</strain>
    </source>
</reference>
<dbReference type="PANTHER" id="PTHR33055">
    <property type="entry name" value="TRANSPOSASE FOR INSERTION SEQUENCE ELEMENT IS1111A"/>
    <property type="match status" value="1"/>
</dbReference>
<proteinExistence type="predicted"/>
<evidence type="ECO:0000313" key="5">
    <source>
        <dbReference type="Proteomes" id="UP000019184"/>
    </source>
</evidence>
<accession>A0A7U7GCF4</accession>
<dbReference type="InterPro" id="IPR002525">
    <property type="entry name" value="Transp_IS110-like_N"/>
</dbReference>
<name>A0A7U7GCF4_9GAMM</name>
<keyword evidence="5" id="KW-1185">Reference proteome</keyword>
<protein>
    <recommendedName>
        <fullName evidence="3">Transposase IS110-like N-terminal domain-containing protein</fullName>
    </recommendedName>
</protein>
<evidence type="ECO:0000313" key="4">
    <source>
        <dbReference type="EMBL" id="CDH45222.1"/>
    </source>
</evidence>
<dbReference type="InterPro" id="IPR047650">
    <property type="entry name" value="Transpos_IS110"/>
</dbReference>
<dbReference type="GO" id="GO:0004803">
    <property type="term" value="F:transposase activity"/>
    <property type="evidence" value="ECO:0007669"/>
    <property type="project" value="InterPro"/>
</dbReference>
<feature type="coiled-coil region" evidence="1">
    <location>
        <begin position="128"/>
        <end position="158"/>
    </location>
</feature>
<dbReference type="AlphaFoldDB" id="A0A7U7GCF4"/>
<feature type="region of interest" description="Disordered" evidence="2">
    <location>
        <begin position="177"/>
        <end position="212"/>
    </location>
</feature>
<organism evidence="4 5">
    <name type="scientific">Candidatus Contendobacter odensis Run_B_J11</name>
    <dbReference type="NCBI Taxonomy" id="1400861"/>
    <lineage>
        <taxon>Bacteria</taxon>
        <taxon>Pseudomonadati</taxon>
        <taxon>Pseudomonadota</taxon>
        <taxon>Gammaproteobacteria</taxon>
        <taxon>Candidatus Competibacteraceae</taxon>
        <taxon>Candidatus Contendibacter</taxon>
    </lineage>
</organism>
<evidence type="ECO:0000256" key="1">
    <source>
        <dbReference type="SAM" id="Coils"/>
    </source>
</evidence>
<dbReference type="GO" id="GO:0006313">
    <property type="term" value="P:DNA transposition"/>
    <property type="evidence" value="ECO:0007669"/>
    <property type="project" value="InterPro"/>
</dbReference>
<feature type="domain" description="Transposase IS110-like N-terminal" evidence="3">
    <location>
        <begin position="5"/>
        <end position="152"/>
    </location>
</feature>
<dbReference type="Proteomes" id="UP000019184">
    <property type="component" value="Unassembled WGS sequence"/>
</dbReference>
<evidence type="ECO:0000256" key="2">
    <source>
        <dbReference type="SAM" id="MobiDB-lite"/>
    </source>
</evidence>
<dbReference type="RefSeq" id="WP_230314394.1">
    <property type="nucleotide sequence ID" value="NZ_CBTK010000132.1"/>
</dbReference>
<dbReference type="EMBL" id="CBTK010000132">
    <property type="protein sequence ID" value="CDH45222.1"/>
    <property type="molecule type" value="Genomic_DNA"/>
</dbReference>
<keyword evidence="1" id="KW-0175">Coiled coil</keyword>
<dbReference type="Pfam" id="PF01548">
    <property type="entry name" value="DEDD_Tnp_IS110"/>
    <property type="match status" value="1"/>
</dbReference>
<evidence type="ECO:0000259" key="3">
    <source>
        <dbReference type="Pfam" id="PF01548"/>
    </source>
</evidence>
<dbReference type="PANTHER" id="PTHR33055:SF3">
    <property type="entry name" value="PUTATIVE TRANSPOSASE FOR IS117-RELATED"/>
    <property type="match status" value="1"/>
</dbReference>